<feature type="transmembrane region" description="Helical" evidence="1">
    <location>
        <begin position="190"/>
        <end position="217"/>
    </location>
</feature>
<comment type="caution">
    <text evidence="2">The sequence shown here is derived from an EMBL/GenBank/DDBJ whole genome shotgun (WGS) entry which is preliminary data.</text>
</comment>
<feature type="transmembrane region" description="Helical" evidence="1">
    <location>
        <begin position="224"/>
        <end position="242"/>
    </location>
</feature>
<dbReference type="GO" id="GO:0016020">
    <property type="term" value="C:membrane"/>
    <property type="evidence" value="ECO:0007669"/>
    <property type="project" value="InterPro"/>
</dbReference>
<dbReference type="PATRIC" id="fig|187330.3.peg.2843"/>
<gene>
    <name evidence="2" type="ORF">ADS77_05365</name>
</gene>
<sequence>MGDFILQLFPAGGGLGQSVITTVWIGITVVCFLNLRFGFPLTGLVVPGYLVPLLIVSPTSAAVILIEAIVVYGIMLFFAKYIMERFGYAEMFGRDRFFAIILISILVRVVMDTLFWPLIAGVLSGWDITFDYSSQLYSLGLVIIALTANVMWNGGFKYGMKVTIVQLVITFLLVRFALMPMTNFSIANLAIMYEAVAASIIAAPKAYIILVITAFIASRANIKYGWEFNGIMLPALLALQLMQPTKLLTSFAETAIILIIGASLLNFTRLRNANIEGARLLLFFFNIGFIYKLLLNYFLVHYYPEVKVTDAFAFGYMLSTLLALKIYQKSALGLVIRATFQTSIIGGALAIVIGFIIMFVPSLFVDTGIKELSANQKISTLNQQISEYKSYLYTENKGPIEISSYQASQNKTKFKQAIYEINKAPDSSENLAKVEQMLAKLDFQLQFDEKYIYIRDARKTSQRGLFVISRQPKSGFIVTVPFPTSESLASDSAGLIFSHFSSSALVFGTSSTPSAELSHNNEQSPYYLAFIEAMDIEQLFQVREVNARTSRLLAKTTIGATSQYWIYNQLPSSLSQRLIQQLLGYEETFFGQATSTSLPQNGFDGQLFEAFLNSDNYTTLLSNISRDNELDAENAINYSEQSLTDVVDFNSHYITAKGSGDYLPLSVNQAALWEFEILRPLYRIKVDLAGQNIDEDTINQLNQINATTRLLGYELTLLTNQQGRFLVIAPQPNSPATKHGQGFYILNLNNSEQLNIAVPRPIFESNTLKFAAQLFANSKAEHLLIAGAHPYAHPKANVLAPNNVDSLFNVVHQSYLRFAANDVILNLQLRSHSAPSWIRPTALAFQFTHSNGTHQNLLNTLDTNLKNLAVSYQVVHGQTVTRGLELGTSPQSGYQLFAPNSELATLWLASDFKQQFSVNQQSLVQRLLAISNEPTVKVMNITTLSPTDWKTLTPQLKNDFTHTIQRYSSSQNLTVLAQMCAQLTSCQLQTIEFEGRKEYALAIKQQGKLLAIFNPVTNRLTDQKRFNTMMSEGAYAIY</sequence>
<dbReference type="EMBL" id="LHPH01000004">
    <property type="protein sequence ID" value="KPH64694.1"/>
    <property type="molecule type" value="Genomic_DNA"/>
</dbReference>
<protein>
    <recommendedName>
        <fullName evidence="4">Capsule biosynthesis CapC</fullName>
    </recommendedName>
</protein>
<name>A0A0N1EZL7_9GAMM</name>
<feature type="transmembrane region" description="Helical" evidence="1">
    <location>
        <begin position="12"/>
        <end position="35"/>
    </location>
</feature>
<feature type="transmembrane region" description="Helical" evidence="1">
    <location>
        <begin position="159"/>
        <end position="178"/>
    </location>
</feature>
<proteinExistence type="predicted"/>
<evidence type="ECO:0008006" key="4">
    <source>
        <dbReference type="Google" id="ProtNLM"/>
    </source>
</evidence>
<reference evidence="2 3" key="1">
    <citation type="submission" date="2015-08" db="EMBL/GenBank/DDBJ databases">
        <title>Draft Genome Sequence of Pseudoalteromonas porphyrae UCD-SED14.</title>
        <authorList>
            <person name="Coil D.A."/>
            <person name="Jospin G."/>
            <person name="Lee R.D."/>
            <person name="Eisen J.A."/>
        </authorList>
    </citation>
    <scope>NUCLEOTIDE SEQUENCE [LARGE SCALE GENOMIC DNA]</scope>
    <source>
        <strain evidence="2 3">UCD-SED14</strain>
    </source>
</reference>
<feature type="transmembrane region" description="Helical" evidence="1">
    <location>
        <begin position="135"/>
        <end position="152"/>
    </location>
</feature>
<keyword evidence="1" id="KW-0472">Membrane</keyword>
<evidence type="ECO:0000313" key="2">
    <source>
        <dbReference type="EMBL" id="KPH64694.1"/>
    </source>
</evidence>
<keyword evidence="1" id="KW-0812">Transmembrane</keyword>
<feature type="transmembrane region" description="Helical" evidence="1">
    <location>
        <begin position="339"/>
        <end position="364"/>
    </location>
</feature>
<dbReference type="InterPro" id="IPR008338">
    <property type="entry name" value="Capsule_biosynth_CapC"/>
</dbReference>
<organism evidence="2 3">
    <name type="scientific">Pseudoalteromonas porphyrae</name>
    <dbReference type="NCBI Taxonomy" id="187330"/>
    <lineage>
        <taxon>Bacteria</taxon>
        <taxon>Pseudomonadati</taxon>
        <taxon>Pseudomonadota</taxon>
        <taxon>Gammaproteobacteria</taxon>
        <taxon>Alteromonadales</taxon>
        <taxon>Pseudoalteromonadaceae</taxon>
        <taxon>Pseudoalteromonas</taxon>
    </lineage>
</organism>
<evidence type="ECO:0000313" key="3">
    <source>
        <dbReference type="Proteomes" id="UP000037848"/>
    </source>
</evidence>
<dbReference type="GO" id="GO:0045227">
    <property type="term" value="P:capsule polysaccharide biosynthetic process"/>
    <property type="evidence" value="ECO:0007669"/>
    <property type="project" value="InterPro"/>
</dbReference>
<dbReference type="AlphaFoldDB" id="A0A0N1EZL7"/>
<feature type="transmembrane region" description="Helical" evidence="1">
    <location>
        <begin position="280"/>
        <end position="299"/>
    </location>
</feature>
<accession>A0A0N1EZL7</accession>
<keyword evidence="1" id="KW-1133">Transmembrane helix</keyword>
<keyword evidence="3" id="KW-1185">Reference proteome</keyword>
<dbReference type="Proteomes" id="UP000037848">
    <property type="component" value="Unassembled WGS sequence"/>
</dbReference>
<dbReference type="OrthoDB" id="5630352at2"/>
<dbReference type="RefSeq" id="WP_054205118.1">
    <property type="nucleotide sequence ID" value="NZ_LHPH01000004.1"/>
</dbReference>
<feature type="transmembrane region" description="Helical" evidence="1">
    <location>
        <begin position="311"/>
        <end position="327"/>
    </location>
</feature>
<evidence type="ECO:0000256" key="1">
    <source>
        <dbReference type="SAM" id="Phobius"/>
    </source>
</evidence>
<dbReference type="Pfam" id="PF14102">
    <property type="entry name" value="Caps_synth_CapC"/>
    <property type="match status" value="2"/>
</dbReference>
<feature type="transmembrane region" description="Helical" evidence="1">
    <location>
        <begin position="248"/>
        <end position="268"/>
    </location>
</feature>
<dbReference type="STRING" id="187330.AMS58_11155"/>
<feature type="transmembrane region" description="Helical" evidence="1">
    <location>
        <begin position="55"/>
        <end position="78"/>
    </location>
</feature>
<feature type="transmembrane region" description="Helical" evidence="1">
    <location>
        <begin position="98"/>
        <end position="123"/>
    </location>
</feature>